<name>A0A158K5W6_9BURK</name>
<keyword evidence="2" id="KW-1185">Reference proteome</keyword>
<reference evidence="1" key="1">
    <citation type="submission" date="2016-01" db="EMBL/GenBank/DDBJ databases">
        <authorList>
            <person name="Peeters Charlotte."/>
        </authorList>
    </citation>
    <scope>NUCLEOTIDE SEQUENCE</scope>
    <source>
        <strain evidence="1">LMG 22936</strain>
    </source>
</reference>
<protein>
    <submittedName>
        <fullName evidence="1">Uncharacterized protein</fullName>
    </submittedName>
</protein>
<evidence type="ECO:0000313" key="2">
    <source>
        <dbReference type="Proteomes" id="UP000054717"/>
    </source>
</evidence>
<organism evidence="1 2">
    <name type="scientific">Caballeronia telluris</name>
    <dbReference type="NCBI Taxonomy" id="326475"/>
    <lineage>
        <taxon>Bacteria</taxon>
        <taxon>Pseudomonadati</taxon>
        <taxon>Pseudomonadota</taxon>
        <taxon>Betaproteobacteria</taxon>
        <taxon>Burkholderiales</taxon>
        <taxon>Burkholderiaceae</taxon>
        <taxon>Caballeronia</taxon>
    </lineage>
</organism>
<evidence type="ECO:0000313" key="1">
    <source>
        <dbReference type="EMBL" id="SAL76538.1"/>
    </source>
</evidence>
<gene>
    <name evidence="1" type="ORF">AWB66_05429</name>
</gene>
<accession>A0A158K5W6</accession>
<dbReference type="RefSeq" id="WP_087633180.1">
    <property type="nucleotide sequence ID" value="NZ_FCNZ02000030.1"/>
</dbReference>
<comment type="caution">
    <text evidence="1">The sequence shown here is derived from an EMBL/GenBank/DDBJ whole genome shotgun (WGS) entry which is preliminary data.</text>
</comment>
<proteinExistence type="predicted"/>
<dbReference type="EMBL" id="FCNZ02000030">
    <property type="protein sequence ID" value="SAL76538.1"/>
    <property type="molecule type" value="Genomic_DNA"/>
</dbReference>
<dbReference type="Proteomes" id="UP000054717">
    <property type="component" value="Unassembled WGS sequence"/>
</dbReference>
<sequence length="93" mass="9864">MKRSYAYKAFTVVVETDPVVPASRNAKLQAPEGFFAVVQITSGQGAPITSPVRLSGVGERPFASEAEALMSGHTAGQRLIEDLAEGERDEPSS</sequence>
<dbReference type="AlphaFoldDB" id="A0A158K5W6"/>